<dbReference type="Gene3D" id="1.10.8.720">
    <property type="entry name" value="Region D6 of dynein motor"/>
    <property type="match status" value="1"/>
</dbReference>
<dbReference type="InterPro" id="IPR042219">
    <property type="entry name" value="AAA_lid_11_sf"/>
</dbReference>
<comment type="caution">
    <text evidence="4">The sequence shown here is derived from an EMBL/GenBank/DDBJ whole genome shotgun (WGS) entry which is preliminary data.</text>
</comment>
<dbReference type="VEuPathDB" id="TriTrypDB:TcCL_ESM03814"/>
<evidence type="ECO:0000313" key="4">
    <source>
        <dbReference type="EMBL" id="PWV06940.1"/>
    </source>
</evidence>
<dbReference type="Gene3D" id="3.10.490.20">
    <property type="match status" value="1"/>
</dbReference>
<dbReference type="VEuPathDB" id="TriTrypDB:TCSYLVIO_002702"/>
<gene>
    <name evidence="4" type="ORF">C3747_108g80</name>
</gene>
<dbReference type="FunFam" id="3.10.490.20:FF:000009">
    <property type="entry name" value="Dynein heavy chain 4"/>
    <property type="match status" value="1"/>
</dbReference>
<dbReference type="PANTHER" id="PTHR22878:SF68">
    <property type="entry name" value="DYNEIN HEAVY CHAIN 6, AXONEMAL-LIKE"/>
    <property type="match status" value="1"/>
</dbReference>
<accession>A0A2V2WE86</accession>
<feature type="domain" description="Dynein heavy chain C-terminal" evidence="3">
    <location>
        <begin position="177"/>
        <end position="490"/>
    </location>
</feature>
<feature type="region of interest" description="Disordered" evidence="1">
    <location>
        <begin position="192"/>
        <end position="213"/>
    </location>
</feature>
<dbReference type="Pfam" id="PF18199">
    <property type="entry name" value="Dynein_C"/>
    <property type="match status" value="1"/>
</dbReference>
<dbReference type="VEuPathDB" id="TriTrypDB:C4B63_133g42"/>
<dbReference type="VEuPathDB" id="TriTrypDB:C3747_108g80"/>
<dbReference type="InterPro" id="IPR026983">
    <property type="entry name" value="DHC"/>
</dbReference>
<dbReference type="PANTHER" id="PTHR22878">
    <property type="entry name" value="DYNEIN HEAVY CHAIN 6, AXONEMAL-LIKE-RELATED"/>
    <property type="match status" value="1"/>
</dbReference>
<dbReference type="InterPro" id="IPR041228">
    <property type="entry name" value="Dynein_C"/>
</dbReference>
<proteinExistence type="predicted"/>
<dbReference type="VEuPathDB" id="TriTrypDB:TcCLB.510437.10"/>
<protein>
    <submittedName>
        <fullName evidence="4">Putative dynein heavy chain</fullName>
    </submittedName>
</protein>
<dbReference type="InterPro" id="IPR041658">
    <property type="entry name" value="AAA_lid_11"/>
</dbReference>
<dbReference type="VEuPathDB" id="TriTrypDB:TcG_05965"/>
<evidence type="ECO:0000313" key="5">
    <source>
        <dbReference type="Proteomes" id="UP000246078"/>
    </source>
</evidence>
<sequence>MVRCFSEITEEEFEFFGEEQRMGKHSKRTAFKKLLYGLCFFHSVVLERKKFGPLGWNVRYEWNDTDFHVSKQWLRLFFEEQDVIPWESLEYIIGQINYGGRVTDPQDRGILQTILRAYLRPDIMKNDFKFSSSGNYYAPPAGSLSSFMEHIQQMSLVDEPEVFGMHTNANLRYQLQVSQYLLSTVVSTQPRIGSGGGGSTGAEGGAATTPEEEVKRKCEEFEASLPEVLLREEAGPKSFTTLESGLPNSMSTVLAHEMVKYNKLITAMRKSIHDLQKALRGLTLLSADLDAMYESFLTDQVPRLWSAVGYTSLKPLGSWYRDFLQRVQFIRTWVQNGEPACFWIGGFFNPSAFMTGVFQAFSRAEGVSVDKLGFSFQVMDEEVARIEAGPERGCYVYGIFTDSWRWDGTRGVMADSLPGEPYASLPVVHFLPEPHHKMGPGWHCVPLYRTVVRAGVISSLGASSNYVLSIEVPTDKESDYWQLMGAACVCALAI</sequence>
<dbReference type="GO" id="GO:0051959">
    <property type="term" value="F:dynein light intermediate chain binding"/>
    <property type="evidence" value="ECO:0007669"/>
    <property type="project" value="InterPro"/>
</dbReference>
<dbReference type="GO" id="GO:0045505">
    <property type="term" value="F:dynein intermediate chain binding"/>
    <property type="evidence" value="ECO:0007669"/>
    <property type="project" value="InterPro"/>
</dbReference>
<dbReference type="VEuPathDB" id="TriTrypDB:TcBrA4_0077080"/>
<dbReference type="Proteomes" id="UP000246078">
    <property type="component" value="Unassembled WGS sequence"/>
</dbReference>
<dbReference type="VEuPathDB" id="TriTrypDB:ECC02_008624"/>
<feature type="domain" description="Dynein heavy chain AAA lid" evidence="2">
    <location>
        <begin position="31"/>
        <end position="169"/>
    </location>
</feature>
<dbReference type="GO" id="GO:0030286">
    <property type="term" value="C:dynein complex"/>
    <property type="evidence" value="ECO:0007669"/>
    <property type="project" value="InterPro"/>
</dbReference>
<dbReference type="AlphaFoldDB" id="A0A2V2WE86"/>
<reference evidence="4 5" key="1">
    <citation type="journal article" date="2018" name="Microb. Genom.">
        <title>Expanding an expanded genome: long-read sequencing of Trypanosoma cruzi.</title>
        <authorList>
            <person name="Berna L."/>
            <person name="Rodriguez M."/>
            <person name="Chiribao M.L."/>
            <person name="Parodi-Talice A."/>
            <person name="Pita S."/>
            <person name="Rijo G."/>
            <person name="Alvarez-Valin F."/>
            <person name="Robello C."/>
        </authorList>
    </citation>
    <scope>NUCLEOTIDE SEQUENCE [LARGE SCALE GENOMIC DNA]</scope>
    <source>
        <strain evidence="4 5">TCC</strain>
    </source>
</reference>
<dbReference type="GO" id="GO:0007018">
    <property type="term" value="P:microtubule-based movement"/>
    <property type="evidence" value="ECO:0007669"/>
    <property type="project" value="InterPro"/>
</dbReference>
<name>A0A2V2WE86_TRYCR</name>
<dbReference type="VEuPathDB" id="TriTrypDB:Tc_MARK_1472"/>
<dbReference type="Pfam" id="PF18198">
    <property type="entry name" value="AAA_lid_11"/>
    <property type="match status" value="1"/>
</dbReference>
<evidence type="ECO:0000259" key="2">
    <source>
        <dbReference type="Pfam" id="PF18198"/>
    </source>
</evidence>
<dbReference type="InterPro" id="IPR043160">
    <property type="entry name" value="Dynein_C_barrel"/>
</dbReference>
<feature type="compositionally biased region" description="Gly residues" evidence="1">
    <location>
        <begin position="193"/>
        <end position="204"/>
    </location>
</feature>
<organism evidence="4 5">
    <name type="scientific">Trypanosoma cruzi</name>
    <dbReference type="NCBI Taxonomy" id="5693"/>
    <lineage>
        <taxon>Eukaryota</taxon>
        <taxon>Discoba</taxon>
        <taxon>Euglenozoa</taxon>
        <taxon>Kinetoplastea</taxon>
        <taxon>Metakinetoplastina</taxon>
        <taxon>Trypanosomatida</taxon>
        <taxon>Trypanosomatidae</taxon>
        <taxon>Trypanosoma</taxon>
        <taxon>Schizotrypanum</taxon>
    </lineage>
</organism>
<dbReference type="VEuPathDB" id="TriTrypDB:TCDM_07856"/>
<dbReference type="VEuPathDB" id="TriTrypDB:TcCLB.506937.40"/>
<dbReference type="VEuPathDB" id="TriTrypDB:BCY84_19518"/>
<dbReference type="VEuPathDB" id="TriTrypDB:TcYC6_0011310"/>
<dbReference type="Gene3D" id="1.20.1270.280">
    <property type="match status" value="1"/>
</dbReference>
<dbReference type="EMBL" id="PRFC01000108">
    <property type="protein sequence ID" value="PWV06940.1"/>
    <property type="molecule type" value="Genomic_DNA"/>
</dbReference>
<evidence type="ECO:0000256" key="1">
    <source>
        <dbReference type="SAM" id="MobiDB-lite"/>
    </source>
</evidence>
<evidence type="ECO:0000259" key="3">
    <source>
        <dbReference type="Pfam" id="PF18199"/>
    </source>
</evidence>